<feature type="transmembrane region" description="Helical" evidence="1">
    <location>
        <begin position="156"/>
        <end position="180"/>
    </location>
</feature>
<dbReference type="Proteomes" id="UP000274131">
    <property type="component" value="Unassembled WGS sequence"/>
</dbReference>
<evidence type="ECO:0000313" key="4">
    <source>
        <dbReference type="WBParaSite" id="EVEC_0000940701-mRNA-1"/>
    </source>
</evidence>
<protein>
    <submittedName>
        <fullName evidence="4">Claudin-6</fullName>
    </submittedName>
</protein>
<dbReference type="EMBL" id="UXUI01009629">
    <property type="protein sequence ID" value="VDD94066.1"/>
    <property type="molecule type" value="Genomic_DNA"/>
</dbReference>
<dbReference type="PANTHER" id="PTHR37446">
    <property type="entry name" value="CLAUDIN-LIKE IN CAENORHABDITIS"/>
    <property type="match status" value="1"/>
</dbReference>
<keyword evidence="1" id="KW-0472">Membrane</keyword>
<reference evidence="4" key="1">
    <citation type="submission" date="2017-02" db="UniProtKB">
        <authorList>
            <consortium name="WormBaseParasite"/>
        </authorList>
    </citation>
    <scope>IDENTIFICATION</scope>
</reference>
<evidence type="ECO:0000256" key="1">
    <source>
        <dbReference type="SAM" id="Phobius"/>
    </source>
</evidence>
<dbReference type="PANTHER" id="PTHR37446:SF1">
    <property type="entry name" value="CLAUDIN"/>
    <property type="match status" value="1"/>
</dbReference>
<organism evidence="4">
    <name type="scientific">Enterobius vermicularis</name>
    <name type="common">Human pinworm</name>
    <dbReference type="NCBI Taxonomy" id="51028"/>
    <lineage>
        <taxon>Eukaryota</taxon>
        <taxon>Metazoa</taxon>
        <taxon>Ecdysozoa</taxon>
        <taxon>Nematoda</taxon>
        <taxon>Chromadorea</taxon>
        <taxon>Rhabditida</taxon>
        <taxon>Spirurina</taxon>
        <taxon>Oxyuridomorpha</taxon>
        <taxon>Oxyuroidea</taxon>
        <taxon>Oxyuridae</taxon>
        <taxon>Enterobius</taxon>
    </lineage>
</organism>
<gene>
    <name evidence="2" type="ORF">EVEC_LOCUS8817</name>
</gene>
<keyword evidence="1" id="KW-1133">Transmembrane helix</keyword>
<dbReference type="OrthoDB" id="5823731at2759"/>
<reference evidence="2 3" key="2">
    <citation type="submission" date="2018-10" db="EMBL/GenBank/DDBJ databases">
        <authorList>
            <consortium name="Pathogen Informatics"/>
        </authorList>
    </citation>
    <scope>NUCLEOTIDE SEQUENCE [LARGE SCALE GENOMIC DNA]</scope>
</reference>
<dbReference type="Gene3D" id="1.20.140.150">
    <property type="match status" value="1"/>
</dbReference>
<feature type="transmembrane region" description="Helical" evidence="1">
    <location>
        <begin position="116"/>
        <end position="136"/>
    </location>
</feature>
<feature type="transmembrane region" description="Helical" evidence="1">
    <location>
        <begin position="9"/>
        <end position="31"/>
    </location>
</feature>
<dbReference type="Pfam" id="PF06653">
    <property type="entry name" value="Claudin_3"/>
    <property type="match status" value="1"/>
</dbReference>
<evidence type="ECO:0000313" key="3">
    <source>
        <dbReference type="Proteomes" id="UP000274131"/>
    </source>
</evidence>
<evidence type="ECO:0000313" key="2">
    <source>
        <dbReference type="EMBL" id="VDD94066.1"/>
    </source>
</evidence>
<keyword evidence="1" id="KW-0812">Transmembrane</keyword>
<feature type="transmembrane region" description="Helical" evidence="1">
    <location>
        <begin position="80"/>
        <end position="104"/>
    </location>
</feature>
<name>A0A0N4VF93_ENTVE</name>
<proteinExistence type="predicted"/>
<keyword evidence="3" id="KW-1185">Reference proteome</keyword>
<accession>A0A0N4VF93</accession>
<sequence>MCCSFLGQVLYGAIMLGTLGLTLGAMFSSGWSEIKSDFNNDIITGIPHPKTLFAFVCGSDDVDAKACKEYFDSLQTWMKAVIVLMCLSAVAEVIALIWTIFTIFACCCKKYVVHPLPAVALLLAILLAAALIIFGINSGEGIVGGSGYKSELGYSFYMACASLLGAIIDIVVGALTAALAQKDL</sequence>
<dbReference type="WBParaSite" id="EVEC_0000940701-mRNA-1">
    <property type="protein sequence ID" value="EVEC_0000940701-mRNA-1"/>
    <property type="gene ID" value="EVEC_0000940701"/>
</dbReference>
<dbReference type="InterPro" id="IPR009545">
    <property type="entry name" value="Claudin-like"/>
</dbReference>
<dbReference type="AlphaFoldDB" id="A0A0N4VF93"/>